<gene>
    <name evidence="5" type="ORF">ACFSW8_05635</name>
</gene>
<dbReference type="InterPro" id="IPR028082">
    <property type="entry name" value="Peripla_BP_I"/>
</dbReference>
<comment type="caution">
    <text evidence="5">The sequence shown here is derived from an EMBL/GenBank/DDBJ whole genome shotgun (WGS) entry which is preliminary data.</text>
</comment>
<dbReference type="SMART" id="SM00345">
    <property type="entry name" value="HTH_GNTR"/>
    <property type="match status" value="1"/>
</dbReference>
<dbReference type="RefSeq" id="WP_377086431.1">
    <property type="nucleotide sequence ID" value="NZ_JBHSJL010000014.1"/>
</dbReference>
<dbReference type="PANTHER" id="PTHR30146">
    <property type="entry name" value="LACI-RELATED TRANSCRIPTIONAL REPRESSOR"/>
    <property type="match status" value="1"/>
</dbReference>
<keyword evidence="6" id="KW-1185">Reference proteome</keyword>
<evidence type="ECO:0000259" key="4">
    <source>
        <dbReference type="PROSITE" id="PS50949"/>
    </source>
</evidence>
<name>A0ABW4Z9Y6_9BACT</name>
<evidence type="ECO:0000313" key="6">
    <source>
        <dbReference type="Proteomes" id="UP001597389"/>
    </source>
</evidence>
<dbReference type="SUPFAM" id="SSF46785">
    <property type="entry name" value="Winged helix' DNA-binding domain"/>
    <property type="match status" value="1"/>
</dbReference>
<dbReference type="Proteomes" id="UP001597389">
    <property type="component" value="Unassembled WGS sequence"/>
</dbReference>
<dbReference type="EMBL" id="JBHUJB010000022">
    <property type="protein sequence ID" value="MFD2158371.1"/>
    <property type="molecule type" value="Genomic_DNA"/>
</dbReference>
<evidence type="ECO:0000256" key="2">
    <source>
        <dbReference type="ARBA" id="ARBA00023125"/>
    </source>
</evidence>
<dbReference type="Pfam" id="PF13377">
    <property type="entry name" value="Peripla_BP_3"/>
    <property type="match status" value="1"/>
</dbReference>
<dbReference type="InterPro" id="IPR036390">
    <property type="entry name" value="WH_DNA-bd_sf"/>
</dbReference>
<dbReference type="Pfam" id="PF00392">
    <property type="entry name" value="GntR"/>
    <property type="match status" value="1"/>
</dbReference>
<keyword evidence="2" id="KW-0238">DNA-binding</keyword>
<sequence length="374" mass="42314">MPYRAQRLSVLAQTIELIRDGILSGRWKDALPQERLLCEQLNVSRSTLRRALPKIQSLGLIEDGQRGVRRKIILPNGSQHVPHSEKSDKARIIWLTRDEIDTLPNIIKTLYIELQKRLEQQSCELRILTIPHKPFNEPEKYLAEWLGEQSASAWILHSMPDKVQVWFSNKQVPAFIFGNKAPNIELGAINIDNGPAITHAVHSLRKLKHSHLGLLRSSEDLVGENNSEKSFLDALEANETPYILNASSHNDELHTLFSRVYSKAKKASPTALICTLPHFALFAMTWLAKHKIDVPQHVSIVLLRPAETSDYIYPPISHYKVSEHTIVPAALPALMDLVHTQVSPQREISLVPEFYHGQTIAKAPRLQDGTCVKK</sequence>
<dbReference type="InterPro" id="IPR046335">
    <property type="entry name" value="LacI/GalR-like_sensor"/>
</dbReference>
<keyword evidence="1" id="KW-0805">Transcription regulation</keyword>
<evidence type="ECO:0000313" key="5">
    <source>
        <dbReference type="EMBL" id="MFD2158371.1"/>
    </source>
</evidence>
<proteinExistence type="predicted"/>
<dbReference type="InterPro" id="IPR036388">
    <property type="entry name" value="WH-like_DNA-bd_sf"/>
</dbReference>
<dbReference type="InterPro" id="IPR000524">
    <property type="entry name" value="Tscrpt_reg_HTH_GntR"/>
</dbReference>
<dbReference type="CDD" id="cd07377">
    <property type="entry name" value="WHTH_GntR"/>
    <property type="match status" value="1"/>
</dbReference>
<evidence type="ECO:0000256" key="1">
    <source>
        <dbReference type="ARBA" id="ARBA00023015"/>
    </source>
</evidence>
<dbReference type="Gene3D" id="3.40.50.2300">
    <property type="match status" value="2"/>
</dbReference>
<organism evidence="5 6">
    <name type="scientific">Rubritalea tangerina</name>
    <dbReference type="NCBI Taxonomy" id="430798"/>
    <lineage>
        <taxon>Bacteria</taxon>
        <taxon>Pseudomonadati</taxon>
        <taxon>Verrucomicrobiota</taxon>
        <taxon>Verrucomicrobiia</taxon>
        <taxon>Verrucomicrobiales</taxon>
        <taxon>Rubritaleaceae</taxon>
        <taxon>Rubritalea</taxon>
    </lineage>
</organism>
<dbReference type="PRINTS" id="PR00035">
    <property type="entry name" value="HTHGNTR"/>
</dbReference>
<reference evidence="6" key="1">
    <citation type="journal article" date="2019" name="Int. J. Syst. Evol. Microbiol.">
        <title>The Global Catalogue of Microorganisms (GCM) 10K type strain sequencing project: providing services to taxonomists for standard genome sequencing and annotation.</title>
        <authorList>
            <consortium name="The Broad Institute Genomics Platform"/>
            <consortium name="The Broad Institute Genome Sequencing Center for Infectious Disease"/>
            <person name="Wu L."/>
            <person name="Ma J."/>
        </authorList>
    </citation>
    <scope>NUCLEOTIDE SEQUENCE [LARGE SCALE GENOMIC DNA]</scope>
    <source>
        <strain evidence="6">CCUG 57942</strain>
    </source>
</reference>
<dbReference type="PANTHER" id="PTHR30146:SF109">
    <property type="entry name" value="HTH-TYPE TRANSCRIPTIONAL REGULATOR GALS"/>
    <property type="match status" value="1"/>
</dbReference>
<dbReference type="PROSITE" id="PS50949">
    <property type="entry name" value="HTH_GNTR"/>
    <property type="match status" value="1"/>
</dbReference>
<dbReference type="Gene3D" id="1.10.10.10">
    <property type="entry name" value="Winged helix-like DNA-binding domain superfamily/Winged helix DNA-binding domain"/>
    <property type="match status" value="1"/>
</dbReference>
<accession>A0ABW4Z9Y6</accession>
<dbReference type="SUPFAM" id="SSF53822">
    <property type="entry name" value="Periplasmic binding protein-like I"/>
    <property type="match status" value="1"/>
</dbReference>
<evidence type="ECO:0000256" key="3">
    <source>
        <dbReference type="ARBA" id="ARBA00023163"/>
    </source>
</evidence>
<protein>
    <submittedName>
        <fullName evidence="5">Substrate-binding domain-containing protein</fullName>
    </submittedName>
</protein>
<feature type="domain" description="HTH gntR-type" evidence="4">
    <location>
        <begin position="4"/>
        <end position="76"/>
    </location>
</feature>
<keyword evidence="3" id="KW-0804">Transcription</keyword>